<evidence type="ECO:0000256" key="10">
    <source>
        <dbReference type="SAM" id="Phobius"/>
    </source>
</evidence>
<dbReference type="InterPro" id="IPR044751">
    <property type="entry name" value="Ion_transp-like_CBS"/>
</dbReference>
<evidence type="ECO:0000259" key="12">
    <source>
        <dbReference type="PROSITE" id="PS51846"/>
    </source>
</evidence>
<keyword evidence="4" id="KW-0677">Repeat</keyword>
<evidence type="ECO:0000256" key="1">
    <source>
        <dbReference type="ARBA" id="ARBA00004651"/>
    </source>
</evidence>
<dbReference type="STRING" id="1387353.BSF38_05125"/>
<comment type="subcellular location">
    <subcellularLocation>
        <location evidence="1">Cell membrane</location>
        <topology evidence="1">Multi-pass membrane protein</topology>
    </subcellularLocation>
</comment>
<proteinExistence type="predicted"/>
<dbReference type="Pfam" id="PF01595">
    <property type="entry name" value="CNNM"/>
    <property type="match status" value="1"/>
</dbReference>
<dbReference type="CDD" id="cd04590">
    <property type="entry name" value="CBS_pair_CorC_HlyC_assoc"/>
    <property type="match status" value="1"/>
</dbReference>
<feature type="domain" description="CNNM transmembrane" evidence="12">
    <location>
        <begin position="1"/>
        <end position="200"/>
    </location>
</feature>
<organism evidence="13 14">
    <name type="scientific">Paludisphaera borealis</name>
    <dbReference type="NCBI Taxonomy" id="1387353"/>
    <lineage>
        <taxon>Bacteria</taxon>
        <taxon>Pseudomonadati</taxon>
        <taxon>Planctomycetota</taxon>
        <taxon>Planctomycetia</taxon>
        <taxon>Isosphaerales</taxon>
        <taxon>Isosphaeraceae</taxon>
        <taxon>Paludisphaera</taxon>
    </lineage>
</organism>
<dbReference type="KEGG" id="pbor:BSF38_05125"/>
<protein>
    <submittedName>
        <fullName evidence="13">Magnesium and cobalt efflux protein CorC</fullName>
    </submittedName>
</protein>
<dbReference type="Gene3D" id="3.30.465.10">
    <property type="match status" value="1"/>
</dbReference>
<dbReference type="InterPro" id="IPR016169">
    <property type="entry name" value="FAD-bd_PCMH_sub2"/>
</dbReference>
<dbReference type="AlphaFoldDB" id="A0A1U7CXE6"/>
<evidence type="ECO:0000256" key="5">
    <source>
        <dbReference type="ARBA" id="ARBA00022989"/>
    </source>
</evidence>
<dbReference type="PANTHER" id="PTHR43099:SF5">
    <property type="entry name" value="HLYC_CORC FAMILY TRANSPORTER"/>
    <property type="match status" value="1"/>
</dbReference>
<dbReference type="SUPFAM" id="SSF56176">
    <property type="entry name" value="FAD-binding/transporter-associated domain-like"/>
    <property type="match status" value="1"/>
</dbReference>
<dbReference type="PROSITE" id="PS51846">
    <property type="entry name" value="CNNM"/>
    <property type="match status" value="1"/>
</dbReference>
<evidence type="ECO:0000256" key="3">
    <source>
        <dbReference type="ARBA" id="ARBA00022692"/>
    </source>
</evidence>
<dbReference type="OrthoDB" id="9798188at2"/>
<dbReference type="InterPro" id="IPR051676">
    <property type="entry name" value="UPF0053_domain"/>
</dbReference>
<dbReference type="GO" id="GO:0005886">
    <property type="term" value="C:plasma membrane"/>
    <property type="evidence" value="ECO:0007669"/>
    <property type="project" value="UniProtKB-SubCell"/>
</dbReference>
<dbReference type="RefSeq" id="WP_076349887.1">
    <property type="nucleotide sequence ID" value="NZ_CP019082.1"/>
</dbReference>
<dbReference type="SUPFAM" id="SSF54631">
    <property type="entry name" value="CBS-domain pair"/>
    <property type="match status" value="1"/>
</dbReference>
<evidence type="ECO:0000256" key="7">
    <source>
        <dbReference type="ARBA" id="ARBA00023136"/>
    </source>
</evidence>
<dbReference type="PROSITE" id="PS51371">
    <property type="entry name" value="CBS"/>
    <property type="match status" value="2"/>
</dbReference>
<dbReference type="EMBL" id="CP019082">
    <property type="protein sequence ID" value="APW63553.1"/>
    <property type="molecule type" value="Genomic_DNA"/>
</dbReference>
<keyword evidence="3 9" id="KW-0812">Transmembrane</keyword>
<feature type="domain" description="CBS" evidence="11">
    <location>
        <begin position="219"/>
        <end position="278"/>
    </location>
</feature>
<gene>
    <name evidence="13" type="primary">corC_3</name>
    <name evidence="13" type="ORF">BSF38_05125</name>
</gene>
<evidence type="ECO:0000256" key="4">
    <source>
        <dbReference type="ARBA" id="ARBA00022737"/>
    </source>
</evidence>
<reference evidence="14" key="1">
    <citation type="submission" date="2016-12" db="EMBL/GenBank/DDBJ databases">
        <title>Comparative genomics of four Isosphaeraceae planctomycetes: a common pool of plasmids and glycoside hydrolase genes.</title>
        <authorList>
            <person name="Ivanova A."/>
        </authorList>
    </citation>
    <scope>NUCLEOTIDE SEQUENCE [LARGE SCALE GENOMIC DNA]</scope>
    <source>
        <strain evidence="14">PX4</strain>
    </source>
</reference>
<evidence type="ECO:0000256" key="9">
    <source>
        <dbReference type="PROSITE-ProRule" id="PRU01193"/>
    </source>
</evidence>
<name>A0A1U7CXE6_9BACT</name>
<evidence type="ECO:0000313" key="13">
    <source>
        <dbReference type="EMBL" id="APW63553.1"/>
    </source>
</evidence>
<evidence type="ECO:0000256" key="2">
    <source>
        <dbReference type="ARBA" id="ARBA00022475"/>
    </source>
</evidence>
<feature type="domain" description="CBS" evidence="11">
    <location>
        <begin position="283"/>
        <end position="340"/>
    </location>
</feature>
<evidence type="ECO:0000313" key="14">
    <source>
        <dbReference type="Proteomes" id="UP000186309"/>
    </source>
</evidence>
<dbReference type="InterPro" id="IPR000644">
    <property type="entry name" value="CBS_dom"/>
</dbReference>
<keyword evidence="14" id="KW-1185">Reference proteome</keyword>
<dbReference type="Pfam" id="PF00571">
    <property type="entry name" value="CBS"/>
    <property type="match status" value="1"/>
</dbReference>
<dbReference type="InterPro" id="IPR036318">
    <property type="entry name" value="FAD-bd_PCMH-like_sf"/>
</dbReference>
<accession>A0A1U7CXE6</accession>
<evidence type="ECO:0000256" key="8">
    <source>
        <dbReference type="PROSITE-ProRule" id="PRU00703"/>
    </source>
</evidence>
<dbReference type="SMART" id="SM01091">
    <property type="entry name" value="CorC_HlyC"/>
    <property type="match status" value="1"/>
</dbReference>
<dbReference type="InterPro" id="IPR002550">
    <property type="entry name" value="CNNM"/>
</dbReference>
<dbReference type="Pfam" id="PF03471">
    <property type="entry name" value="CorC_HlyC"/>
    <property type="match status" value="1"/>
</dbReference>
<keyword evidence="2" id="KW-1003">Cell membrane</keyword>
<dbReference type="InterPro" id="IPR046342">
    <property type="entry name" value="CBS_dom_sf"/>
</dbReference>
<feature type="transmembrane region" description="Helical" evidence="10">
    <location>
        <begin position="66"/>
        <end position="84"/>
    </location>
</feature>
<dbReference type="PANTHER" id="PTHR43099">
    <property type="entry name" value="UPF0053 PROTEIN YRKA"/>
    <property type="match status" value="1"/>
</dbReference>
<sequence>MSSIVTSVILVLGFSFLVGLCSLAESALGQVQKWRLRDRAGRGDHGAQAALEVACDLDRFGTSARLIITFATVLIGVVSGVLLCEQTTDSTIATRFTSYPGIVVTTMAAGGVAMAVFVFGDLLPRALARSRPEAFASKLGRVMRLASVVVSPASVLLRRATDVLARWLGASASPAPPATEQRLLDLMREASEAGRLEDARHTIYKRAVRFCDRRARALMTPRDEVVWIDVHDPHDEIRRKVASCTPSHFPVCDGTLDNLLGIVQVKDLLARNADDQGFRIKGILTLPAFIYEGARGPQILDSLKKSSAHTAVVLDEYGSVVGVLTLSDVVDAIVGPMADESHADEPRAVPRGDGSWLFDGRFAIDEFFDFFQIHETTDDDYNTLGGLIVTRLGHIPDVGESFAKFGLRFEVVDRVGNRVDRVLVQPVDLHA</sequence>
<keyword evidence="5 9" id="KW-1133">Transmembrane helix</keyword>
<keyword evidence="7 9" id="KW-0472">Membrane</keyword>
<feature type="transmembrane region" description="Helical" evidence="10">
    <location>
        <begin position="96"/>
        <end position="119"/>
    </location>
</feature>
<dbReference type="InterPro" id="IPR005170">
    <property type="entry name" value="Transptr-assoc_dom"/>
</dbReference>
<dbReference type="GO" id="GO:0050660">
    <property type="term" value="F:flavin adenine dinucleotide binding"/>
    <property type="evidence" value="ECO:0007669"/>
    <property type="project" value="InterPro"/>
</dbReference>
<dbReference type="Gene3D" id="3.10.580.10">
    <property type="entry name" value="CBS-domain"/>
    <property type="match status" value="1"/>
</dbReference>
<evidence type="ECO:0000256" key="6">
    <source>
        <dbReference type="ARBA" id="ARBA00023122"/>
    </source>
</evidence>
<dbReference type="Proteomes" id="UP000186309">
    <property type="component" value="Chromosome"/>
</dbReference>
<keyword evidence="6 8" id="KW-0129">CBS domain</keyword>
<evidence type="ECO:0000259" key="11">
    <source>
        <dbReference type="PROSITE" id="PS51371"/>
    </source>
</evidence>